<protein>
    <submittedName>
        <fullName evidence="1">Uncharacterized protein</fullName>
    </submittedName>
</protein>
<sequence>MKKLFRSYYPIAVDADLSKFFDAVNHNLLMRCVALRKRLMRDRCCRVNMLLSFMVLRPPYVYGGRFMQVAIFNIDKGQGAALT</sequence>
<evidence type="ECO:0000313" key="2">
    <source>
        <dbReference type="Proteomes" id="UP000346198"/>
    </source>
</evidence>
<dbReference type="AlphaFoldDB" id="A0A6C2UKC4"/>
<reference evidence="1 2" key="1">
    <citation type="submission" date="2019-04" db="EMBL/GenBank/DDBJ databases">
        <authorList>
            <person name="Van Vliet M D."/>
        </authorList>
    </citation>
    <scope>NUCLEOTIDE SEQUENCE [LARGE SCALE GENOMIC DNA]</scope>
    <source>
        <strain evidence="1 2">F21</strain>
    </source>
</reference>
<dbReference type="InterPro" id="IPR043502">
    <property type="entry name" value="DNA/RNA_pol_sf"/>
</dbReference>
<dbReference type="EMBL" id="CAAHFH010000001">
    <property type="protein sequence ID" value="VGO19764.1"/>
    <property type="molecule type" value="Genomic_DNA"/>
</dbReference>
<keyword evidence="2" id="KW-1185">Reference proteome</keyword>
<dbReference type="SUPFAM" id="SSF56672">
    <property type="entry name" value="DNA/RNA polymerases"/>
    <property type="match status" value="1"/>
</dbReference>
<organism evidence="1 2">
    <name type="scientific">Pontiella sulfatireligans</name>
    <dbReference type="NCBI Taxonomy" id="2750658"/>
    <lineage>
        <taxon>Bacteria</taxon>
        <taxon>Pseudomonadati</taxon>
        <taxon>Kiritimatiellota</taxon>
        <taxon>Kiritimatiellia</taxon>
        <taxon>Kiritimatiellales</taxon>
        <taxon>Pontiellaceae</taxon>
        <taxon>Pontiella</taxon>
    </lineage>
</organism>
<dbReference type="Proteomes" id="UP000346198">
    <property type="component" value="Unassembled WGS sequence"/>
</dbReference>
<evidence type="ECO:0000313" key="1">
    <source>
        <dbReference type="EMBL" id="VGO19764.1"/>
    </source>
</evidence>
<gene>
    <name evidence="1" type="ORF">SCARR_01823</name>
</gene>
<accession>A0A6C2UKC4</accession>
<name>A0A6C2UKC4_9BACT</name>
<proteinExistence type="predicted"/>